<evidence type="ECO:0000256" key="7">
    <source>
        <dbReference type="ARBA" id="ARBA00023593"/>
    </source>
</evidence>
<keyword evidence="2" id="KW-0521">NADP</keyword>
<evidence type="ECO:0000256" key="3">
    <source>
        <dbReference type="ARBA" id="ARBA00022955"/>
    </source>
</evidence>
<dbReference type="PROSITE" id="PS00061">
    <property type="entry name" value="ADH_SHORT"/>
    <property type="match status" value="1"/>
</dbReference>
<dbReference type="EC" id="1.1.1.270" evidence="8"/>
<dbReference type="PANTHER" id="PTHR43647:SF1">
    <property type="entry name" value="3-KETO-STEROID REDUCTASE ERG27"/>
    <property type="match status" value="1"/>
</dbReference>
<protein>
    <recommendedName>
        <fullName evidence="8">3beta-hydroxysteroid 3-dehydrogenase</fullName>
        <ecNumber evidence="8">1.1.1.270</ecNumber>
    </recommendedName>
</protein>
<dbReference type="GO" id="GO:0006694">
    <property type="term" value="P:steroid biosynthetic process"/>
    <property type="evidence" value="ECO:0007669"/>
    <property type="project" value="UniProtKB-KW"/>
</dbReference>
<evidence type="ECO:0000256" key="4">
    <source>
        <dbReference type="ARBA" id="ARBA00023002"/>
    </source>
</evidence>
<keyword evidence="3" id="KW-0752">Steroid biosynthesis</keyword>
<dbReference type="GO" id="GO:0000253">
    <property type="term" value="F:3-beta-hydroxysteroid 3-dehydrogenase (NADP+) activity"/>
    <property type="evidence" value="ECO:0007669"/>
    <property type="project" value="UniProtKB-EC"/>
</dbReference>
<reference evidence="9 10" key="1">
    <citation type="submission" date="2017-05" db="EMBL/GenBank/DDBJ databases">
        <title>Genome Analysis of Maritalea myrionectae HL2708#5.</title>
        <authorList>
            <consortium name="Cotde Inc.-PKNU"/>
            <person name="Jang D."/>
            <person name="Oh H.-M."/>
        </authorList>
    </citation>
    <scope>NUCLEOTIDE SEQUENCE [LARGE SCALE GENOMIC DNA]</scope>
    <source>
        <strain evidence="9 10">HL2708#5</strain>
    </source>
</reference>
<keyword evidence="4" id="KW-0560">Oxidoreductase</keyword>
<dbReference type="InterPro" id="IPR020904">
    <property type="entry name" value="Sc_DH/Rdtase_CS"/>
</dbReference>
<dbReference type="AlphaFoldDB" id="A0A2R4MB13"/>
<evidence type="ECO:0000256" key="1">
    <source>
        <dbReference type="ARBA" id="ARBA00022516"/>
    </source>
</evidence>
<dbReference type="InterPro" id="IPR036291">
    <property type="entry name" value="NAD(P)-bd_dom_sf"/>
</dbReference>
<keyword evidence="5" id="KW-0443">Lipid metabolism</keyword>
<sequence>MNEKIAVVTGSYSGIGSALCHLLAADGFELLLLNRDKGKSEKQIAQLGKKFPRLKVRYWQVDLADGAAVRAAAIKIAGQYMKLSHLFLNAGWIGTRFEQNAAGQDMNFAVNVVANYVLVQLLRPSLERGKGVVVASGSGARRMVKQKALDDVLNLSHKKGMAAYAQSKQALTDLFAALSADFAQSDIALKVVDLPPTKTAMAKSTAVPGIMRAFSFFFVAPEKTAQKLYLAALEKGANKSRPPTEAEAELLDKVAAMTAL</sequence>
<dbReference type="EMBL" id="CP021330">
    <property type="protein sequence ID" value="AVX03202.1"/>
    <property type="molecule type" value="Genomic_DNA"/>
</dbReference>
<organism evidence="9 10">
    <name type="scientific">Maritalea myrionectae</name>
    <dbReference type="NCBI Taxonomy" id="454601"/>
    <lineage>
        <taxon>Bacteria</taxon>
        <taxon>Pseudomonadati</taxon>
        <taxon>Pseudomonadota</taxon>
        <taxon>Alphaproteobacteria</taxon>
        <taxon>Hyphomicrobiales</taxon>
        <taxon>Devosiaceae</taxon>
        <taxon>Maritalea</taxon>
    </lineage>
</organism>
<dbReference type="Gene3D" id="3.40.50.720">
    <property type="entry name" value="NAD(P)-binding Rossmann-like Domain"/>
    <property type="match status" value="1"/>
</dbReference>
<dbReference type="PANTHER" id="PTHR43647">
    <property type="entry name" value="DEHYDROGENASE"/>
    <property type="match status" value="1"/>
</dbReference>
<keyword evidence="10" id="KW-1185">Reference proteome</keyword>
<dbReference type="Proteomes" id="UP000258927">
    <property type="component" value="Chromosome"/>
</dbReference>
<dbReference type="InterPro" id="IPR002347">
    <property type="entry name" value="SDR_fam"/>
</dbReference>
<evidence type="ECO:0000256" key="6">
    <source>
        <dbReference type="ARBA" id="ARBA00023589"/>
    </source>
</evidence>
<evidence type="ECO:0000313" key="10">
    <source>
        <dbReference type="Proteomes" id="UP000258927"/>
    </source>
</evidence>
<dbReference type="RefSeq" id="WP_117394934.1">
    <property type="nucleotide sequence ID" value="NZ_CP021330.1"/>
</dbReference>
<gene>
    <name evidence="9" type="ORF">MXMO3_00669</name>
</gene>
<dbReference type="STRING" id="1122213.GCA_000423365_02129"/>
<dbReference type="InterPro" id="IPR051593">
    <property type="entry name" value="Ergosterol_Biosynth_ERG27"/>
</dbReference>
<dbReference type="KEGG" id="mmyr:MXMO3_00669"/>
<dbReference type="PRINTS" id="PR00081">
    <property type="entry name" value="GDHRDH"/>
</dbReference>
<name>A0A2R4MB13_9HYPH</name>
<comment type="similarity">
    <text evidence="7">Belongs to the short-chain dehydrogenases/reductases (SDR) family. ERG27 subfamily.</text>
</comment>
<dbReference type="GO" id="GO:0005811">
    <property type="term" value="C:lipid droplet"/>
    <property type="evidence" value="ECO:0007669"/>
    <property type="project" value="TreeGrafter"/>
</dbReference>
<accession>A0A2R4MB13</accession>
<evidence type="ECO:0000256" key="8">
    <source>
        <dbReference type="ARBA" id="ARBA00023621"/>
    </source>
</evidence>
<evidence type="ECO:0000256" key="5">
    <source>
        <dbReference type="ARBA" id="ARBA00023098"/>
    </source>
</evidence>
<keyword evidence="1" id="KW-0444">Lipid biosynthesis</keyword>
<proteinExistence type="inferred from homology"/>
<dbReference type="SUPFAM" id="SSF51735">
    <property type="entry name" value="NAD(P)-binding Rossmann-fold domains"/>
    <property type="match status" value="1"/>
</dbReference>
<comment type="pathway">
    <text evidence="6">Steroid biosynthesis; zymosterol biosynthesis; zymosterol from lanosterol: step 5/6.</text>
</comment>
<dbReference type="Pfam" id="PF00106">
    <property type="entry name" value="adh_short"/>
    <property type="match status" value="1"/>
</dbReference>
<evidence type="ECO:0000313" key="9">
    <source>
        <dbReference type="EMBL" id="AVX03202.1"/>
    </source>
</evidence>
<evidence type="ECO:0000256" key="2">
    <source>
        <dbReference type="ARBA" id="ARBA00022857"/>
    </source>
</evidence>